<dbReference type="PANTHER" id="PTHR19288">
    <property type="entry name" value="4-NITROPHENYLPHOSPHATASE-RELATED"/>
    <property type="match status" value="1"/>
</dbReference>
<dbReference type="InterPro" id="IPR023214">
    <property type="entry name" value="HAD_sf"/>
</dbReference>
<name>A0A221W6B0_9PSEU</name>
<dbReference type="InterPro" id="IPR041065">
    <property type="entry name" value="GNAT-like"/>
</dbReference>
<dbReference type="NCBIfam" id="TIGR01460">
    <property type="entry name" value="HAD-SF-IIA"/>
    <property type="match status" value="1"/>
</dbReference>
<dbReference type="KEGG" id="ahg:AHOG_19015"/>
<dbReference type="Gene3D" id="3.30.300.290">
    <property type="match status" value="1"/>
</dbReference>
<dbReference type="Gene3D" id="3.40.50.1000">
    <property type="entry name" value="HAD superfamily/HAD-like"/>
    <property type="match status" value="2"/>
</dbReference>
<keyword evidence="1" id="KW-0378">Hydrolase</keyword>
<dbReference type="InterPro" id="IPR006357">
    <property type="entry name" value="HAD-SF_hydro_IIA"/>
</dbReference>
<dbReference type="RefSeq" id="WP_093944611.1">
    <property type="nucleotide sequence ID" value="NZ_CP022521.1"/>
</dbReference>
<accession>A0A221W6B0</accession>
<dbReference type="GO" id="GO:0016791">
    <property type="term" value="F:phosphatase activity"/>
    <property type="evidence" value="ECO:0007669"/>
    <property type="project" value="TreeGrafter"/>
</dbReference>
<dbReference type="Pfam" id="PF18407">
    <property type="entry name" value="GNAT_like"/>
    <property type="match status" value="1"/>
</dbReference>
<evidence type="ECO:0000313" key="1">
    <source>
        <dbReference type="EMBL" id="ASO21428.1"/>
    </source>
</evidence>
<sequence>MGGFSAARGGVEVGRRLLDRYDALLLDLDGTVFRGGEPVADAQATLVRARAAGLTLRFVTNNASRTPGEVADHLRAIGFAADVPEVSTSAQAGAAVLAGRLDPGTEVLVVGSAALRAEVASVGLRPVPAAEAASPERFAAVVQGHSVATAWPDLAAACQAIRSGAWWVACNLDPTVPTERGQLPGNGSMVAALRAATGQAPEVAGKPKAPLFEEAARTAGSTRPLVVGDRLDTDIEGAVEGGMDALLVLSGVTDPAALLAAEAARRPEYLAADLDSVLEDAESLRIVPQQDWRIEIVGGELTVRASGSEPTSEQPQALGLLRGLCAAWWTGRESAGRPVVRPLDETSRAVVNALGL</sequence>
<keyword evidence="2" id="KW-1185">Reference proteome</keyword>
<dbReference type="Pfam" id="PF13242">
    <property type="entry name" value="Hydrolase_like"/>
    <property type="match status" value="1"/>
</dbReference>
<gene>
    <name evidence="1" type="primary">yutF</name>
    <name evidence="1" type="ORF">AHOG_19015</name>
</gene>
<proteinExistence type="predicted"/>
<organism evidence="1 2">
    <name type="scientific">Actinoalloteichus hoggarensis</name>
    <dbReference type="NCBI Taxonomy" id="1470176"/>
    <lineage>
        <taxon>Bacteria</taxon>
        <taxon>Bacillati</taxon>
        <taxon>Actinomycetota</taxon>
        <taxon>Actinomycetes</taxon>
        <taxon>Pseudonocardiales</taxon>
        <taxon>Pseudonocardiaceae</taxon>
        <taxon>Actinoalloteichus</taxon>
    </lineage>
</organism>
<dbReference type="PANTHER" id="PTHR19288:SF95">
    <property type="entry name" value="D-GLYCEROL 3-PHOSPHATE PHOSPHATASE"/>
    <property type="match status" value="1"/>
</dbReference>
<dbReference type="InterPro" id="IPR036412">
    <property type="entry name" value="HAD-like_sf"/>
</dbReference>
<dbReference type="EMBL" id="CP022521">
    <property type="protein sequence ID" value="ASO21428.1"/>
    <property type="molecule type" value="Genomic_DNA"/>
</dbReference>
<dbReference type="EC" id="3.-.-.-" evidence="1"/>
<evidence type="ECO:0000313" key="2">
    <source>
        <dbReference type="Proteomes" id="UP000204221"/>
    </source>
</evidence>
<dbReference type="Pfam" id="PF13344">
    <property type="entry name" value="Hydrolase_6"/>
    <property type="match status" value="1"/>
</dbReference>
<dbReference type="OrthoDB" id="3400930at2"/>
<protein>
    <submittedName>
        <fullName evidence="1">Putative hydrolase YutF</fullName>
        <ecNumber evidence="1">3.-.-.-</ecNumber>
    </submittedName>
</protein>
<reference evidence="1 2" key="1">
    <citation type="submission" date="2017-07" db="EMBL/GenBank/DDBJ databases">
        <title>Complete genome sequence of Actinoalloteichus hoggarensis DSM 45943, type strain of Actinoalloteichus hoggarensis.</title>
        <authorList>
            <person name="Ruckert C."/>
            <person name="Nouioui I."/>
            <person name="Willmese J."/>
            <person name="van Wezel G."/>
            <person name="Klenk H.-P."/>
            <person name="Kalinowski J."/>
            <person name="Zotchev S.B."/>
        </authorList>
    </citation>
    <scope>NUCLEOTIDE SEQUENCE [LARGE SCALE GENOMIC DNA]</scope>
    <source>
        <strain evidence="1 2">DSM 45943</strain>
    </source>
</reference>
<dbReference type="GO" id="GO:0005737">
    <property type="term" value="C:cytoplasm"/>
    <property type="evidence" value="ECO:0007669"/>
    <property type="project" value="TreeGrafter"/>
</dbReference>
<dbReference type="Proteomes" id="UP000204221">
    <property type="component" value="Chromosome"/>
</dbReference>
<dbReference type="SUPFAM" id="SSF56784">
    <property type="entry name" value="HAD-like"/>
    <property type="match status" value="1"/>
</dbReference>
<dbReference type="AlphaFoldDB" id="A0A221W6B0"/>